<comment type="caution">
    <text evidence="1">The sequence shown here is derived from an EMBL/GenBank/DDBJ whole genome shotgun (WGS) entry which is preliminary data.</text>
</comment>
<dbReference type="AlphaFoldDB" id="A0A8E1WJN1"/>
<evidence type="ECO:0000313" key="2">
    <source>
        <dbReference type="Proteomes" id="UP000532373"/>
    </source>
</evidence>
<proteinExistence type="predicted"/>
<dbReference type="EMBL" id="JACHGI010000014">
    <property type="protein sequence ID" value="MBB6469094.1"/>
    <property type="molecule type" value="Genomic_DNA"/>
</dbReference>
<sequence>MQGYLARGKTLELLAGRNGINAVALRESVARFNANAG</sequence>
<gene>
    <name evidence="1" type="ORF">HNQ96_004983</name>
</gene>
<protein>
    <submittedName>
        <fullName evidence="1">Uncharacterized protein</fullName>
    </submittedName>
</protein>
<dbReference type="Gene3D" id="3.90.700.10">
    <property type="entry name" value="Succinate dehydrogenase/fumarate reductase flavoprotein, catalytic domain"/>
    <property type="match status" value="1"/>
</dbReference>
<accession>A0A8E1WJN1</accession>
<reference evidence="1 2" key="1">
    <citation type="submission" date="2020-08" db="EMBL/GenBank/DDBJ databases">
        <title>Genomic Encyclopedia of Type Strains, Phase IV (KMG-IV): sequencing the most valuable type-strain genomes for metagenomic binning, comparative biology and taxonomic classification.</title>
        <authorList>
            <person name="Goeker M."/>
        </authorList>
    </citation>
    <scope>NUCLEOTIDE SEQUENCE [LARGE SCALE GENOMIC DNA]</scope>
    <source>
        <strain evidence="1 2">DSM 17454</strain>
    </source>
</reference>
<evidence type="ECO:0000313" key="1">
    <source>
        <dbReference type="EMBL" id="MBB6469094.1"/>
    </source>
</evidence>
<dbReference type="Proteomes" id="UP000532373">
    <property type="component" value="Unassembled WGS sequence"/>
</dbReference>
<organism evidence="1 2">
    <name type="scientific">Aminobacter carboxidus</name>
    <dbReference type="NCBI Taxonomy" id="376165"/>
    <lineage>
        <taxon>Bacteria</taxon>
        <taxon>Pseudomonadati</taxon>
        <taxon>Pseudomonadota</taxon>
        <taxon>Alphaproteobacteria</taxon>
        <taxon>Hyphomicrobiales</taxon>
        <taxon>Phyllobacteriaceae</taxon>
        <taxon>Aminobacter</taxon>
    </lineage>
</organism>
<name>A0A8E1WJN1_9HYPH</name>
<dbReference type="InterPro" id="IPR027477">
    <property type="entry name" value="Succ_DH/fumarate_Rdtase_cat_sf"/>
</dbReference>